<keyword evidence="2" id="KW-1185">Reference proteome</keyword>
<evidence type="ECO:0000313" key="1">
    <source>
        <dbReference type="EMBL" id="MFD2834172.1"/>
    </source>
</evidence>
<organism evidence="1 2">
    <name type="scientific">Christiangramia antarctica</name>
    <dbReference type="NCBI Taxonomy" id="2058158"/>
    <lineage>
        <taxon>Bacteria</taxon>
        <taxon>Pseudomonadati</taxon>
        <taxon>Bacteroidota</taxon>
        <taxon>Flavobacteriia</taxon>
        <taxon>Flavobacteriales</taxon>
        <taxon>Flavobacteriaceae</taxon>
        <taxon>Christiangramia</taxon>
    </lineage>
</organism>
<dbReference type="EMBL" id="JBHUOJ010000032">
    <property type="protein sequence ID" value="MFD2834172.1"/>
    <property type="molecule type" value="Genomic_DNA"/>
</dbReference>
<sequence length="307" mass="34550">MPAFNNRVYGFAIIKSINSNYNADFSGQPRKLPNGKVYATDKALKYSIRNFWRDVSSERVFYFKRLNNDMNPFDLVGLYKKVFGSEVKNDDKNTILNNLLSSIDVRFFGATFAPKGSGVDKKNISIHGPCQITHGLNRFPENIIYTEQIMAPVSTPGKENEGDKGNTTLGTQSKLEEGHYVHHFSVNPKNIADDVARVDAEGLTSADIDKLKEGLRKGASYYDSAAKSGTENELLFWIQLKEGSTLVMPSFIEFVDIDQDRTIDLKKVTSYLQSEDVKNDIDTVEIYYNKAVTKVVNEPEIAMQKTI</sequence>
<evidence type="ECO:0000313" key="2">
    <source>
        <dbReference type="Proteomes" id="UP001597438"/>
    </source>
</evidence>
<protein>
    <submittedName>
        <fullName evidence="1">Type I CRISPR-associated protein Cas7</fullName>
    </submittedName>
</protein>
<dbReference type="Proteomes" id="UP001597438">
    <property type="component" value="Unassembled WGS sequence"/>
</dbReference>
<dbReference type="Pfam" id="PF05107">
    <property type="entry name" value="Cas_Cas7"/>
    <property type="match status" value="1"/>
</dbReference>
<dbReference type="RefSeq" id="WP_251739192.1">
    <property type="nucleotide sequence ID" value="NZ_JBHUOJ010000032.1"/>
</dbReference>
<dbReference type="InterPro" id="IPR006482">
    <property type="entry name" value="Cas7_Csh2/Csh2"/>
</dbReference>
<reference evidence="2" key="1">
    <citation type="journal article" date="2019" name="Int. J. Syst. Evol. Microbiol.">
        <title>The Global Catalogue of Microorganisms (GCM) 10K type strain sequencing project: providing services to taxonomists for standard genome sequencing and annotation.</title>
        <authorList>
            <consortium name="The Broad Institute Genomics Platform"/>
            <consortium name="The Broad Institute Genome Sequencing Center for Infectious Disease"/>
            <person name="Wu L."/>
            <person name="Ma J."/>
        </authorList>
    </citation>
    <scope>NUCLEOTIDE SEQUENCE [LARGE SCALE GENOMIC DNA]</scope>
    <source>
        <strain evidence="2">KCTC 52925</strain>
    </source>
</reference>
<accession>A0ABW5X6C5</accession>
<name>A0ABW5X6C5_9FLAO</name>
<gene>
    <name evidence="1" type="ORF">ACFSYS_12820</name>
</gene>
<proteinExistence type="predicted"/>
<comment type="caution">
    <text evidence="1">The sequence shown here is derived from an EMBL/GenBank/DDBJ whole genome shotgun (WGS) entry which is preliminary data.</text>
</comment>